<dbReference type="RefSeq" id="WP_182206319.1">
    <property type="nucleotide sequence ID" value="NZ_JACGLT010000013.1"/>
</dbReference>
<dbReference type="SUPFAM" id="SSF56935">
    <property type="entry name" value="Porins"/>
    <property type="match status" value="1"/>
</dbReference>
<evidence type="ECO:0000313" key="11">
    <source>
        <dbReference type="Proteomes" id="UP000541857"/>
    </source>
</evidence>
<reference evidence="10 11" key="1">
    <citation type="submission" date="2020-07" db="EMBL/GenBank/DDBJ databases">
        <title>Bacterium isolated from marine sediment.</title>
        <authorList>
            <person name="Shang D."/>
        </authorList>
    </citation>
    <scope>NUCLEOTIDE SEQUENCE [LARGE SCALE GENOMIC DNA]</scope>
    <source>
        <strain evidence="10 11">F6074</strain>
    </source>
</reference>
<dbReference type="InterPro" id="IPR023997">
    <property type="entry name" value="TonB-dep_OMP_SusC/RagA_CS"/>
</dbReference>
<keyword evidence="6 7" id="KW-0998">Cell outer membrane</keyword>
<dbReference type="Pfam" id="PF13715">
    <property type="entry name" value="CarbopepD_reg_2"/>
    <property type="match status" value="1"/>
</dbReference>
<evidence type="ECO:0000256" key="4">
    <source>
        <dbReference type="ARBA" id="ARBA00022692"/>
    </source>
</evidence>
<dbReference type="EMBL" id="JACGLT010000013">
    <property type="protein sequence ID" value="MBA6154035.1"/>
    <property type="molecule type" value="Genomic_DNA"/>
</dbReference>
<gene>
    <name evidence="10" type="ORF">H3Z82_15005</name>
</gene>
<dbReference type="InterPro" id="IPR037066">
    <property type="entry name" value="Plug_dom_sf"/>
</dbReference>
<dbReference type="Pfam" id="PF07715">
    <property type="entry name" value="Plug"/>
    <property type="match status" value="1"/>
</dbReference>
<comment type="caution">
    <text evidence="10">The sequence shown here is derived from an EMBL/GenBank/DDBJ whole genome shotgun (WGS) entry which is preliminary data.</text>
</comment>
<dbReference type="InterPro" id="IPR012910">
    <property type="entry name" value="Plug_dom"/>
</dbReference>
<evidence type="ECO:0000256" key="7">
    <source>
        <dbReference type="PROSITE-ProRule" id="PRU01360"/>
    </source>
</evidence>
<accession>A0A7W2M7B8</accession>
<dbReference type="InterPro" id="IPR008969">
    <property type="entry name" value="CarboxyPept-like_regulatory"/>
</dbReference>
<dbReference type="Proteomes" id="UP000541857">
    <property type="component" value="Unassembled WGS sequence"/>
</dbReference>
<keyword evidence="4 7" id="KW-0812">Transmembrane</keyword>
<evidence type="ECO:0000256" key="1">
    <source>
        <dbReference type="ARBA" id="ARBA00004571"/>
    </source>
</evidence>
<evidence type="ECO:0000256" key="3">
    <source>
        <dbReference type="ARBA" id="ARBA00022452"/>
    </source>
</evidence>
<evidence type="ECO:0000313" key="10">
    <source>
        <dbReference type="EMBL" id="MBA6154035.1"/>
    </source>
</evidence>
<feature type="domain" description="TonB-dependent receptor plug" evidence="9">
    <location>
        <begin position="128"/>
        <end position="236"/>
    </location>
</feature>
<organism evidence="10 11">
    <name type="scientific">Gelidibacter maritimus</name>
    <dbReference type="NCBI Taxonomy" id="2761487"/>
    <lineage>
        <taxon>Bacteria</taxon>
        <taxon>Pseudomonadati</taxon>
        <taxon>Bacteroidota</taxon>
        <taxon>Flavobacteriia</taxon>
        <taxon>Flavobacteriales</taxon>
        <taxon>Flavobacteriaceae</taxon>
        <taxon>Gelidibacter</taxon>
    </lineage>
</organism>
<dbReference type="InterPro" id="IPR036942">
    <property type="entry name" value="Beta-barrel_TonB_sf"/>
</dbReference>
<proteinExistence type="inferred from homology"/>
<protein>
    <submittedName>
        <fullName evidence="10">TonB-dependent receptor</fullName>
    </submittedName>
</protein>
<dbReference type="Gene3D" id="2.40.170.20">
    <property type="entry name" value="TonB-dependent receptor, beta-barrel domain"/>
    <property type="match status" value="1"/>
</dbReference>
<keyword evidence="5 7" id="KW-0472">Membrane</keyword>
<keyword evidence="3 7" id="KW-1134">Transmembrane beta strand</keyword>
<dbReference type="PROSITE" id="PS52016">
    <property type="entry name" value="TONB_DEPENDENT_REC_3"/>
    <property type="match status" value="1"/>
</dbReference>
<comment type="subcellular location">
    <subcellularLocation>
        <location evidence="1 7">Cell outer membrane</location>
        <topology evidence="1 7">Multi-pass membrane protein</topology>
    </subcellularLocation>
</comment>
<dbReference type="Gene3D" id="2.170.130.10">
    <property type="entry name" value="TonB-dependent receptor, plug domain"/>
    <property type="match status" value="1"/>
</dbReference>
<dbReference type="NCBIfam" id="TIGR04057">
    <property type="entry name" value="SusC_RagA_signa"/>
    <property type="match status" value="1"/>
</dbReference>
<feature type="chain" id="PRO_5030959211" evidence="8">
    <location>
        <begin position="38"/>
        <end position="1061"/>
    </location>
</feature>
<evidence type="ECO:0000256" key="8">
    <source>
        <dbReference type="SAM" id="SignalP"/>
    </source>
</evidence>
<keyword evidence="2 7" id="KW-0813">Transport</keyword>
<dbReference type="FunFam" id="2.170.130.10:FF:000008">
    <property type="entry name" value="SusC/RagA family TonB-linked outer membrane protein"/>
    <property type="match status" value="1"/>
</dbReference>
<comment type="similarity">
    <text evidence="7">Belongs to the TonB-dependent receptor family.</text>
</comment>
<dbReference type="Gene3D" id="2.60.40.1120">
    <property type="entry name" value="Carboxypeptidase-like, regulatory domain"/>
    <property type="match status" value="1"/>
</dbReference>
<dbReference type="SUPFAM" id="SSF49464">
    <property type="entry name" value="Carboxypeptidase regulatory domain-like"/>
    <property type="match status" value="1"/>
</dbReference>
<evidence type="ECO:0000256" key="2">
    <source>
        <dbReference type="ARBA" id="ARBA00022448"/>
    </source>
</evidence>
<evidence type="ECO:0000256" key="6">
    <source>
        <dbReference type="ARBA" id="ARBA00023237"/>
    </source>
</evidence>
<dbReference type="NCBIfam" id="TIGR04056">
    <property type="entry name" value="OMP_RagA_SusC"/>
    <property type="match status" value="1"/>
</dbReference>
<dbReference type="InterPro" id="IPR023996">
    <property type="entry name" value="TonB-dep_OMP_SusC/RagA"/>
</dbReference>
<keyword evidence="10" id="KW-0675">Receptor</keyword>
<sequence length="1061" mass="117921">MKNQIQIQSIRPSYNGNVVFLIFLCCTLFSMSSFAQAQTIKGTVLDEIGMPLPGANILETGTKNGVTTDFDGNYTLQVTPGSSITVTYLGYKTQVISVGTKSTIDITMEPDLQQLEETVIIGYGSVQKKDLTGSVATVNMDKLTEAPVANFDEALAGRVAGVQVSASGGEPGSAMNIVIRGGNTVNGDNSPLYVMDGFIVENFDPGIIDPSDIENMTVLKDASATAIYGVRGANGVIIITTKRAKTGATKITYETRLDVKNVSNTLEVLDPYEFLKLSSEINEGSTTSRFLTVPDEDTGQNILVGTLEDYKNVKGRDWQDEAFRTAYSKTHKLNISSGSDKTRLNASINAVQDQGSLLNSVYNRINGRITVNHKINDKLDATIDVLYTNDIQDGLDVRGSSSYSFMRNLITYNNVANKFIDYPEGYDPLDQVSDEYDLINIVSWHPIVSLKNEYRRRENDRFIANVSLKYKINSDFTFETKGSFNTQFRETGIFNNSNTVYGRLTNKINGINGTKDHQRWKNFSTVNTLNYKKKFDDHSIDGLVGVTLNVRKTSRDRYSSIEIPKYLEGLGINSMDGGTLDSSNDINSTNESRIFSILARVNYGYKGKYLFTASIRRDGSSAFPVANRIGYFPSAAVSWNADRENFIKDLNVFSQLKLKAGYGKTGNDRIPGTARFEFLTDSNASYFYDGQTVSGQRPTSFGANPNLFWETTEQYNAGLDMGFFDDRLSVLVEVYQKDTKDLLINADAALSQGFSSIWTNSGQVRNRGLEISLNTLNVKTKNFSWSSDFNISFNQNSIVSLPEGKPIFGKPNYYQRLSTNQFIVQEGKSLGNMFGYISDGVYQPEDFENYDPTASSHTLIAGQPSYKSNHQPGDEKYKDLDGDGNISGGDKTIIGNALPTHFGGFGNTFTYKNFQLSAFLQWSYGNDILNANRLVFEQMDRPNQNQLATTLNRWSPENQDTDMFRAGGQGFEDISSRIVEDGSYLRLKTVNLSYKLSKDVVEKLKMNSIELYLSGQNLITWTNYSGFDPEVSVENSLITPGIDYSAYPKHRIFSFGVNVSF</sequence>
<feature type="signal peptide" evidence="8">
    <location>
        <begin position="1"/>
        <end position="37"/>
    </location>
</feature>
<dbReference type="InterPro" id="IPR039426">
    <property type="entry name" value="TonB-dep_rcpt-like"/>
</dbReference>
<evidence type="ECO:0000259" key="9">
    <source>
        <dbReference type="Pfam" id="PF07715"/>
    </source>
</evidence>
<name>A0A7W2M7B8_9FLAO</name>
<evidence type="ECO:0000256" key="5">
    <source>
        <dbReference type="ARBA" id="ARBA00023136"/>
    </source>
</evidence>
<dbReference type="AlphaFoldDB" id="A0A7W2M7B8"/>
<keyword evidence="11" id="KW-1185">Reference proteome</keyword>
<keyword evidence="8" id="KW-0732">Signal</keyword>
<dbReference type="GO" id="GO:0009279">
    <property type="term" value="C:cell outer membrane"/>
    <property type="evidence" value="ECO:0007669"/>
    <property type="project" value="UniProtKB-SubCell"/>
</dbReference>